<dbReference type="Pfam" id="PF00282">
    <property type="entry name" value="Pyridoxal_deC"/>
    <property type="match status" value="1"/>
</dbReference>
<feature type="modified residue" description="N6-(pyridoxal phosphate)lysine" evidence="6">
    <location>
        <position position="289"/>
    </location>
</feature>
<keyword evidence="5 7" id="KW-0456">Lyase</keyword>
<dbReference type="InterPro" id="IPR015421">
    <property type="entry name" value="PyrdxlP-dep_Trfase_major"/>
</dbReference>
<organism evidence="8 9">
    <name type="scientific">Intoshia linei</name>
    <dbReference type="NCBI Taxonomy" id="1819745"/>
    <lineage>
        <taxon>Eukaryota</taxon>
        <taxon>Metazoa</taxon>
        <taxon>Spiralia</taxon>
        <taxon>Lophotrochozoa</taxon>
        <taxon>Mesozoa</taxon>
        <taxon>Orthonectida</taxon>
        <taxon>Rhopaluridae</taxon>
        <taxon>Intoshia</taxon>
    </lineage>
</organism>
<name>A0A177AWS8_9BILA</name>
<evidence type="ECO:0000313" key="9">
    <source>
        <dbReference type="Proteomes" id="UP000078046"/>
    </source>
</evidence>
<dbReference type="GO" id="GO:0016831">
    <property type="term" value="F:carboxy-lyase activity"/>
    <property type="evidence" value="ECO:0007669"/>
    <property type="project" value="UniProtKB-KW"/>
</dbReference>
<dbReference type="InterPro" id="IPR021115">
    <property type="entry name" value="Pyridoxal-P_BS"/>
</dbReference>
<evidence type="ECO:0000256" key="2">
    <source>
        <dbReference type="ARBA" id="ARBA00009533"/>
    </source>
</evidence>
<evidence type="ECO:0000256" key="3">
    <source>
        <dbReference type="ARBA" id="ARBA00022793"/>
    </source>
</evidence>
<dbReference type="Gene3D" id="3.90.1150.170">
    <property type="match status" value="1"/>
</dbReference>
<evidence type="ECO:0000256" key="6">
    <source>
        <dbReference type="PIRSR" id="PIRSR602129-50"/>
    </source>
</evidence>
<evidence type="ECO:0000256" key="7">
    <source>
        <dbReference type="RuleBase" id="RU000382"/>
    </source>
</evidence>
<comment type="caution">
    <text evidence="8">The sequence shown here is derived from an EMBL/GenBank/DDBJ whole genome shotgun (WGS) entry which is preliminary data.</text>
</comment>
<dbReference type="OrthoDB" id="392571at2759"/>
<comment type="similarity">
    <text evidence="2 7">Belongs to the group II decarboxylase family.</text>
</comment>
<evidence type="ECO:0000256" key="1">
    <source>
        <dbReference type="ARBA" id="ARBA00001933"/>
    </source>
</evidence>
<dbReference type="PANTHER" id="PTHR45677">
    <property type="entry name" value="GLUTAMATE DECARBOXYLASE-RELATED"/>
    <property type="match status" value="1"/>
</dbReference>
<dbReference type="CDD" id="cd06450">
    <property type="entry name" value="DOPA_deC_like"/>
    <property type="match status" value="1"/>
</dbReference>
<proteinExistence type="inferred from homology"/>
<accession>A0A177AWS8</accession>
<evidence type="ECO:0000313" key="8">
    <source>
        <dbReference type="EMBL" id="OAF66477.1"/>
    </source>
</evidence>
<dbReference type="GO" id="GO:0019752">
    <property type="term" value="P:carboxylic acid metabolic process"/>
    <property type="evidence" value="ECO:0007669"/>
    <property type="project" value="InterPro"/>
</dbReference>
<evidence type="ECO:0000256" key="5">
    <source>
        <dbReference type="ARBA" id="ARBA00023239"/>
    </source>
</evidence>
<gene>
    <name evidence="8" type="ORF">A3Q56_05794</name>
</gene>
<dbReference type="GO" id="GO:0030170">
    <property type="term" value="F:pyridoxal phosphate binding"/>
    <property type="evidence" value="ECO:0007669"/>
    <property type="project" value="InterPro"/>
</dbReference>
<reference evidence="8 9" key="1">
    <citation type="submission" date="2016-04" db="EMBL/GenBank/DDBJ databases">
        <title>The genome of Intoshia linei affirms orthonectids as highly simplified spiralians.</title>
        <authorList>
            <person name="Mikhailov K.V."/>
            <person name="Slusarev G.S."/>
            <person name="Nikitin M.A."/>
            <person name="Logacheva M.D."/>
            <person name="Penin A."/>
            <person name="Aleoshin V."/>
            <person name="Panchin Y.V."/>
        </authorList>
    </citation>
    <scope>NUCLEOTIDE SEQUENCE [LARGE SCALE GENOMIC DNA]</scope>
    <source>
        <strain evidence="8">Intl2013</strain>
        <tissue evidence="8">Whole animal</tissue>
    </source>
</reference>
<dbReference type="PANTHER" id="PTHR45677:SF8">
    <property type="entry name" value="CYSTEINE SULFINIC ACID DECARBOXYLASE"/>
    <property type="match status" value="1"/>
</dbReference>
<protein>
    <submittedName>
        <fullName evidence="8">Cysteine sulfinic acid decarboxylase</fullName>
    </submittedName>
</protein>
<keyword evidence="9" id="KW-1185">Reference proteome</keyword>
<dbReference type="SUPFAM" id="SSF53383">
    <property type="entry name" value="PLP-dependent transferases"/>
    <property type="match status" value="1"/>
</dbReference>
<dbReference type="AlphaFoldDB" id="A0A177AWS8"/>
<keyword evidence="3" id="KW-0210">Decarboxylase</keyword>
<dbReference type="InterPro" id="IPR002129">
    <property type="entry name" value="PyrdxlP-dep_de-COase"/>
</dbReference>
<evidence type="ECO:0000256" key="4">
    <source>
        <dbReference type="ARBA" id="ARBA00022898"/>
    </source>
</evidence>
<dbReference type="GO" id="GO:0005737">
    <property type="term" value="C:cytoplasm"/>
    <property type="evidence" value="ECO:0007669"/>
    <property type="project" value="TreeGrafter"/>
</dbReference>
<dbReference type="InterPro" id="IPR015424">
    <property type="entry name" value="PyrdxlP-dep_Trfase"/>
</dbReference>
<comment type="cofactor">
    <cofactor evidence="1 6 7">
        <name>pyridoxal 5'-phosphate</name>
        <dbReference type="ChEBI" id="CHEBI:597326"/>
    </cofactor>
</comment>
<dbReference type="PROSITE" id="PS00392">
    <property type="entry name" value="DDC_GAD_HDC_YDC"/>
    <property type="match status" value="1"/>
</dbReference>
<dbReference type="Proteomes" id="UP000078046">
    <property type="component" value="Unassembled WGS sequence"/>
</dbReference>
<dbReference type="EMBL" id="LWCA01000922">
    <property type="protein sequence ID" value="OAF66477.1"/>
    <property type="molecule type" value="Genomic_DNA"/>
</dbReference>
<dbReference type="Gene3D" id="3.40.640.10">
    <property type="entry name" value="Type I PLP-dependent aspartate aminotransferase-like (Major domain)"/>
    <property type="match status" value="1"/>
</dbReference>
<sequence length="486" mass="55080">MSEEQEFLKTISEKLIKYITEPKSQGLCNFQQPKTLEKKFDLALSDVGANYDTLITICEQVMQNSVNTGHPLFLNQLFGKVDNVSLIGAWLTSALNTSAYTFEVAPMFTLIENSILKHMSSKIGYTDGDSIFCPGGSISNMYGLNLARTHLYPEIKNVGMKEIPKLAIFLSEQAHYSFVKGAALLGFGLNCLFRIKCHENGVMSTENLLIQIEKAKLEGYQPAIVIAVSGTTITGAFDPLVQLHEICKKYNMWLHVDACLGGASLLSSKHKHLVKGIELSDSVAWNCHKFVGAAFQCCPFFTRYKNLLKKAHGASATYLFQTDKFYDVSYDTGDRSIQCGRVVDAFKLWLMWKKLGDSGLEDRVNSTMELANYVKDEIKNRLNFQLFIDEPQFVNICFWYIPEKIKHLPKTDPKYKEILSKVAPYIKKEMMMSGTCMVGYQPLADYVNFFRFVIFYSLATKSDMDQFIDSIEKYGQKFNQELNLSI</sequence>
<keyword evidence="4 6" id="KW-0663">Pyridoxal phosphate</keyword>